<protein>
    <submittedName>
        <fullName evidence="1">AbiH family protein</fullName>
    </submittedName>
</protein>
<evidence type="ECO:0000313" key="2">
    <source>
        <dbReference type="Proteomes" id="UP001432360"/>
    </source>
</evidence>
<reference evidence="1" key="1">
    <citation type="submission" date="2023-08" db="EMBL/GenBank/DDBJ databases">
        <title>Complete genome sequence of Sinorhizobium chiapanecum ITTG S70 isolated from Acaciella angustissima nodules in Chiapas-Mexico.</title>
        <authorList>
            <person name="Rincon-Rosales R."/>
            <person name="Rogel M.A."/>
            <person name="Rincon-Medina C.I."/>
            <person name="Guerrero G."/>
            <person name="Manzano-Gomez L.A."/>
            <person name="Lopez-Lopez A."/>
            <person name="Rincon Molina F.A."/>
            <person name="Martinez-Romero E."/>
        </authorList>
    </citation>
    <scope>NUCLEOTIDE SEQUENCE</scope>
    <source>
        <strain evidence="1">ITTG S70</strain>
        <plasmid evidence="1">pSchITTGS70a</plasmid>
    </source>
</reference>
<evidence type="ECO:0000313" key="1">
    <source>
        <dbReference type="EMBL" id="WVT06079.1"/>
    </source>
</evidence>
<dbReference type="EMBL" id="CP133149">
    <property type="protein sequence ID" value="WVT06079.1"/>
    <property type="molecule type" value="Genomic_DNA"/>
</dbReference>
<dbReference type="InterPro" id="IPR025935">
    <property type="entry name" value="AbiH"/>
</dbReference>
<keyword evidence="1" id="KW-0614">Plasmid</keyword>
<accession>A0ABZ2BEW5</accession>
<dbReference type="Proteomes" id="UP001432360">
    <property type="component" value="Plasmid pSchITTGS70a"/>
</dbReference>
<dbReference type="Pfam" id="PF14253">
    <property type="entry name" value="AbiH"/>
    <property type="match status" value="1"/>
</dbReference>
<name>A0ABZ2BEW5_9HYPH</name>
<geneLocation type="plasmid" evidence="1 2">
    <name>pSchITTGS70a</name>
</geneLocation>
<proteinExistence type="predicted"/>
<dbReference type="RefSeq" id="WP_331375145.1">
    <property type="nucleotide sequence ID" value="NZ_CP133149.1"/>
</dbReference>
<sequence>MSSWNSYRRSAIFLNFNYTSSLQQLYGVPDSQVLHIHGSAANPTETLILGHGWEPEANLDPYRIYADPEDADMRVVEGQGLIDDYFKETFKPTEAVIETNAPFFARLSGVTEIFVMGHSVSSVDHPYFYEVMRNVTSLARWKVSYHGNVAGVLSGMTALGIPSEQTEFATLREF</sequence>
<gene>
    <name evidence="1" type="ORF">RB548_20675</name>
</gene>
<organism evidence="1 2">
    <name type="scientific">Sinorhizobium chiapasense</name>
    <dbReference type="NCBI Taxonomy" id="501572"/>
    <lineage>
        <taxon>Bacteria</taxon>
        <taxon>Pseudomonadati</taxon>
        <taxon>Pseudomonadota</taxon>
        <taxon>Alphaproteobacteria</taxon>
        <taxon>Hyphomicrobiales</taxon>
        <taxon>Rhizobiaceae</taxon>
        <taxon>Sinorhizobium/Ensifer group</taxon>
        <taxon>Sinorhizobium</taxon>
    </lineage>
</organism>
<keyword evidence="2" id="KW-1185">Reference proteome</keyword>